<dbReference type="OrthoDB" id="5609437at2"/>
<dbReference type="InterPro" id="IPR021379">
    <property type="entry name" value="DUF3012"/>
</dbReference>
<proteinExistence type="predicted"/>
<reference evidence="1 2" key="1">
    <citation type="submission" date="2019-07" db="EMBL/GenBank/DDBJ databases">
        <title>Draft genome for Aliikangiella sp. M105.</title>
        <authorList>
            <person name="Wang G."/>
        </authorList>
    </citation>
    <scope>NUCLEOTIDE SEQUENCE [LARGE SCALE GENOMIC DNA]</scope>
    <source>
        <strain evidence="1 2">M105</strain>
    </source>
</reference>
<protein>
    <submittedName>
        <fullName evidence="1">DUF3012 domain-containing protein</fullName>
    </submittedName>
</protein>
<dbReference type="AlphaFoldDB" id="A0A545UFR9"/>
<accession>A0A545UFR9</accession>
<evidence type="ECO:0000313" key="1">
    <source>
        <dbReference type="EMBL" id="TQV88233.1"/>
    </source>
</evidence>
<keyword evidence="2" id="KW-1185">Reference proteome</keyword>
<gene>
    <name evidence="1" type="ORF">FLL46_06820</name>
</gene>
<name>A0A545UFR9_9GAMM</name>
<evidence type="ECO:0000313" key="2">
    <source>
        <dbReference type="Proteomes" id="UP000315439"/>
    </source>
</evidence>
<organism evidence="1 2">
    <name type="scientific">Aliikangiella coralliicola</name>
    <dbReference type="NCBI Taxonomy" id="2592383"/>
    <lineage>
        <taxon>Bacteria</taxon>
        <taxon>Pseudomonadati</taxon>
        <taxon>Pseudomonadota</taxon>
        <taxon>Gammaproteobacteria</taxon>
        <taxon>Oceanospirillales</taxon>
        <taxon>Pleioneaceae</taxon>
        <taxon>Aliikangiella</taxon>
    </lineage>
</organism>
<dbReference type="EMBL" id="VIKS01000004">
    <property type="protein sequence ID" value="TQV88233.1"/>
    <property type="molecule type" value="Genomic_DNA"/>
</dbReference>
<dbReference type="Proteomes" id="UP000315439">
    <property type="component" value="Unassembled WGS sequence"/>
</dbReference>
<sequence>MRLIIAIFAAAFLLMGCAPEVGSKEWCEDMKKKSKGDWTVNEAKDFAKHCVFKKKD</sequence>
<dbReference type="RefSeq" id="WP_142892742.1">
    <property type="nucleotide sequence ID" value="NZ_ML660162.1"/>
</dbReference>
<dbReference type="Pfam" id="PF11216">
    <property type="entry name" value="DUF3012"/>
    <property type="match status" value="1"/>
</dbReference>
<dbReference type="PROSITE" id="PS51257">
    <property type="entry name" value="PROKAR_LIPOPROTEIN"/>
    <property type="match status" value="1"/>
</dbReference>
<comment type="caution">
    <text evidence="1">The sequence shown here is derived from an EMBL/GenBank/DDBJ whole genome shotgun (WGS) entry which is preliminary data.</text>
</comment>